<proteinExistence type="predicted"/>
<keyword evidence="2" id="KW-1185">Reference proteome</keyword>
<name>A0A834JTF5_VESPE</name>
<protein>
    <submittedName>
        <fullName evidence="1">Uncharacterized protein</fullName>
    </submittedName>
</protein>
<evidence type="ECO:0000313" key="2">
    <source>
        <dbReference type="Proteomes" id="UP000600918"/>
    </source>
</evidence>
<organism evidence="1 2">
    <name type="scientific">Vespula pensylvanica</name>
    <name type="common">Western yellow jacket</name>
    <name type="synonym">Wasp</name>
    <dbReference type="NCBI Taxonomy" id="30213"/>
    <lineage>
        <taxon>Eukaryota</taxon>
        <taxon>Metazoa</taxon>
        <taxon>Ecdysozoa</taxon>
        <taxon>Arthropoda</taxon>
        <taxon>Hexapoda</taxon>
        <taxon>Insecta</taxon>
        <taxon>Pterygota</taxon>
        <taxon>Neoptera</taxon>
        <taxon>Endopterygota</taxon>
        <taxon>Hymenoptera</taxon>
        <taxon>Apocrita</taxon>
        <taxon>Aculeata</taxon>
        <taxon>Vespoidea</taxon>
        <taxon>Vespidae</taxon>
        <taxon>Vespinae</taxon>
        <taxon>Vespula</taxon>
    </lineage>
</organism>
<evidence type="ECO:0000313" key="1">
    <source>
        <dbReference type="EMBL" id="KAF7394448.1"/>
    </source>
</evidence>
<dbReference type="AlphaFoldDB" id="A0A834JTF5"/>
<reference evidence="1" key="1">
    <citation type="journal article" date="2020" name="G3 (Bethesda)">
        <title>High-Quality Assemblies for Three Invasive Social Wasps from the &lt;i&gt;Vespula&lt;/i&gt; Genus.</title>
        <authorList>
            <person name="Harrop T.W.R."/>
            <person name="Guhlin J."/>
            <person name="McLaughlin G.M."/>
            <person name="Permina E."/>
            <person name="Stockwell P."/>
            <person name="Gilligan J."/>
            <person name="Le Lec M.F."/>
            <person name="Gruber M.A.M."/>
            <person name="Quinn O."/>
            <person name="Lovegrove M."/>
            <person name="Duncan E.J."/>
            <person name="Remnant E.J."/>
            <person name="Van Eeckhoven J."/>
            <person name="Graham B."/>
            <person name="Knapp R.A."/>
            <person name="Langford K.W."/>
            <person name="Kronenberg Z."/>
            <person name="Press M.O."/>
            <person name="Eacker S.M."/>
            <person name="Wilson-Rankin E.E."/>
            <person name="Purcell J."/>
            <person name="Lester P.J."/>
            <person name="Dearden P.K."/>
        </authorList>
    </citation>
    <scope>NUCLEOTIDE SEQUENCE</scope>
    <source>
        <strain evidence="1">Volc-1</strain>
    </source>
</reference>
<dbReference type="Proteomes" id="UP000600918">
    <property type="component" value="Unassembled WGS sequence"/>
</dbReference>
<comment type="caution">
    <text evidence="1">The sequence shown here is derived from an EMBL/GenBank/DDBJ whole genome shotgun (WGS) entry which is preliminary data.</text>
</comment>
<gene>
    <name evidence="1" type="ORF">H0235_017043</name>
</gene>
<accession>A0A834JTF5</accession>
<dbReference type="EMBL" id="JACSDY010000021">
    <property type="protein sequence ID" value="KAF7394448.1"/>
    <property type="molecule type" value="Genomic_DNA"/>
</dbReference>
<sequence>MGPFIELLQTETRASCLLDEKYNLVRDLTVRNSVRPPFRCSNVEHSTIIPIRMASLFRSRQQRNDERRLTVHYNSSYSKWEIRKVLLAEFSEKIEKATVVNLEDIPVPMAINVPPISHLLMDAMDDFSDNDLGDDPVI</sequence>